<sequence length="93" mass="10059">MTLTADVGVVSRGHNFHAIRKQGIDSDARFALTIGRGDGTNGTHDGVVEYQTLVAHCHRHPGSGAFDILSERVTSRGYRAKSHISNIDTMISL</sequence>
<dbReference type="AlphaFoldDB" id="U1PWV0"/>
<name>U1PWV0_9EURY</name>
<protein>
    <submittedName>
        <fullName evidence="1">Uncharacterized protein</fullName>
    </submittedName>
</protein>
<dbReference type="RefSeq" id="WP_021056363.1">
    <property type="nucleotide sequence ID" value="NZ_KE356561.1"/>
</dbReference>
<dbReference type="HOGENOM" id="CLU_2392830_0_0_2"/>
<dbReference type="EMBL" id="KE356561">
    <property type="protein sequence ID" value="ERG96901.1"/>
    <property type="molecule type" value="Genomic_DNA"/>
</dbReference>
<dbReference type="eggNOG" id="arCOG00106">
    <property type="taxonomic scope" value="Archaea"/>
</dbReference>
<organism evidence="1 2">
    <name type="scientific">Haloquadratum walsbyi J07HQW2</name>
    <dbReference type="NCBI Taxonomy" id="1238425"/>
    <lineage>
        <taxon>Archaea</taxon>
        <taxon>Methanobacteriati</taxon>
        <taxon>Methanobacteriota</taxon>
        <taxon>Stenosarchaea group</taxon>
        <taxon>Halobacteria</taxon>
        <taxon>Halobacteriales</taxon>
        <taxon>Haloferacaceae</taxon>
        <taxon>Haloquadratum</taxon>
    </lineage>
</organism>
<proteinExistence type="predicted"/>
<dbReference type="STRING" id="1238425.J07HQW2_03385"/>
<reference evidence="1 2" key="1">
    <citation type="journal article" date="2013" name="PLoS ONE">
        <title>Assembly-driven community genomics of a hypersaline microbial ecosystem.</title>
        <authorList>
            <person name="Podell S."/>
            <person name="Ugalde J.A."/>
            <person name="Narasingarao P."/>
            <person name="Banfield J.F."/>
            <person name="Heidelberg K.B."/>
            <person name="Allen E.E."/>
        </authorList>
    </citation>
    <scope>NUCLEOTIDE SEQUENCE [LARGE SCALE GENOMIC DNA]</scope>
    <source>
        <strain evidence="2">J07HQW2</strain>
    </source>
</reference>
<evidence type="ECO:0000313" key="1">
    <source>
        <dbReference type="EMBL" id="ERG96901.1"/>
    </source>
</evidence>
<dbReference type="Proteomes" id="UP000030710">
    <property type="component" value="Unassembled WGS sequence"/>
</dbReference>
<accession>U1PWV0</accession>
<evidence type="ECO:0000313" key="2">
    <source>
        <dbReference type="Proteomes" id="UP000030710"/>
    </source>
</evidence>
<gene>
    <name evidence="1" type="ORF">J07HQW2_03385</name>
</gene>